<dbReference type="STRING" id="367928.BAD_0610"/>
<dbReference type="KEGG" id="bad:BAD_0610"/>
<keyword evidence="4" id="KW-1185">Reference proteome</keyword>
<evidence type="ECO:0000256" key="1">
    <source>
        <dbReference type="ARBA" id="ARBA00023004"/>
    </source>
</evidence>
<dbReference type="EMBL" id="AP009256">
    <property type="protein sequence ID" value="BAF39391.1"/>
    <property type="molecule type" value="Genomic_DNA"/>
</dbReference>
<evidence type="ECO:0000259" key="2">
    <source>
        <dbReference type="SMART" id="SM00899"/>
    </source>
</evidence>
<proteinExistence type="predicted"/>
<protein>
    <recommendedName>
        <fullName evidence="2">Ferrous iron transporter FeoA-like domain-containing protein</fullName>
    </recommendedName>
</protein>
<dbReference type="SMART" id="SM00899">
    <property type="entry name" value="FeoA"/>
    <property type="match status" value="1"/>
</dbReference>
<dbReference type="Gene3D" id="2.30.30.90">
    <property type="match status" value="1"/>
</dbReference>
<feature type="domain" description="Ferrous iron transporter FeoA-like" evidence="2">
    <location>
        <begin position="44"/>
        <end position="115"/>
    </location>
</feature>
<organism evidence="3 4">
    <name type="scientific">Bifidobacterium adolescentis (strain ATCC 15703 / DSM 20083 / NCTC 11814 / E194a)</name>
    <dbReference type="NCBI Taxonomy" id="367928"/>
    <lineage>
        <taxon>Bacteria</taxon>
        <taxon>Bacillati</taxon>
        <taxon>Actinomycetota</taxon>
        <taxon>Actinomycetes</taxon>
        <taxon>Bifidobacteriales</taxon>
        <taxon>Bifidobacteriaceae</taxon>
        <taxon>Bifidobacterium</taxon>
    </lineage>
</organism>
<accession>A1A108</accession>
<dbReference type="HOGENOM" id="CLU_1812023_0_0_11"/>
<dbReference type="SUPFAM" id="SSF50037">
    <property type="entry name" value="C-terminal domain of transcriptional repressors"/>
    <property type="match status" value="1"/>
</dbReference>
<reference evidence="3 4" key="1">
    <citation type="submission" date="2006-12" db="EMBL/GenBank/DDBJ databases">
        <title>Bifidobacterium adolescentis complete genome sequence.</title>
        <authorList>
            <person name="Suzuki T."/>
            <person name="Tsuda Y."/>
            <person name="Kanou N."/>
            <person name="Inoue T."/>
            <person name="Kumazaki K."/>
            <person name="Nagano S."/>
            <person name="Hirai S."/>
            <person name="Tanaka K."/>
            <person name="Watanabe K."/>
        </authorList>
    </citation>
    <scope>NUCLEOTIDE SEQUENCE [LARGE SCALE GENOMIC DNA]</scope>
    <source>
        <strain evidence="4">ATCC 15703 / DSM 20083 / NCTC 11814 / E194a</strain>
    </source>
</reference>
<dbReference type="InterPro" id="IPR007167">
    <property type="entry name" value="Fe-transptr_FeoA-like"/>
</dbReference>
<name>A1A108_BIFAA</name>
<dbReference type="Proteomes" id="UP000008702">
    <property type="component" value="Chromosome"/>
</dbReference>
<dbReference type="InterPro" id="IPR008988">
    <property type="entry name" value="Transcriptional_repressor_C"/>
</dbReference>
<dbReference type="InterPro" id="IPR038157">
    <property type="entry name" value="FeoA_core_dom"/>
</dbReference>
<dbReference type="AlphaFoldDB" id="A1A108"/>
<dbReference type="GO" id="GO:0046914">
    <property type="term" value="F:transition metal ion binding"/>
    <property type="evidence" value="ECO:0007669"/>
    <property type="project" value="InterPro"/>
</dbReference>
<evidence type="ECO:0000313" key="3">
    <source>
        <dbReference type="EMBL" id="BAF39391.1"/>
    </source>
</evidence>
<keyword evidence="1" id="KW-0408">Iron</keyword>
<evidence type="ECO:0000313" key="4">
    <source>
        <dbReference type="Proteomes" id="UP000008702"/>
    </source>
</evidence>
<gene>
    <name evidence="3" type="ordered locus">BAD_0610</name>
</gene>
<dbReference type="Pfam" id="PF04023">
    <property type="entry name" value="FeoA"/>
    <property type="match status" value="1"/>
</dbReference>
<sequence length="142" mass="15259">MRQALGPVGSGAFRVKDLYIAVFPAKGGTMSTSRAVRDAANPTMTLHDCPLNARVVVDGIDLDDRHRFRLCEIGLAPGTGLRVVQRGAFGGRVIAFGNERVAVDGGTARAVRVRFAQDWAVQDSAAQDKTARHEENGNTHEC</sequence>